<name>A0A7W2IJ39_9BURK</name>
<proteinExistence type="predicted"/>
<dbReference type="Proteomes" id="UP000573499">
    <property type="component" value="Unassembled WGS sequence"/>
</dbReference>
<dbReference type="Gene3D" id="2.60.120.10">
    <property type="entry name" value="Jelly Rolls"/>
    <property type="match status" value="1"/>
</dbReference>
<accession>A0A7W2IJ39</accession>
<evidence type="ECO:0000313" key="3">
    <source>
        <dbReference type="Proteomes" id="UP000573499"/>
    </source>
</evidence>
<dbReference type="PANTHER" id="PTHR36156:SF2">
    <property type="entry name" value="CUPIN TYPE-2 DOMAIN-CONTAINING PROTEIN"/>
    <property type="match status" value="1"/>
</dbReference>
<dbReference type="InterPro" id="IPR047142">
    <property type="entry name" value="OryJ/VirC-like"/>
</dbReference>
<feature type="domain" description="Cupin type-2" evidence="1">
    <location>
        <begin position="132"/>
        <end position="187"/>
    </location>
</feature>
<dbReference type="InterPro" id="IPR011051">
    <property type="entry name" value="RmlC_Cupin_sf"/>
</dbReference>
<keyword evidence="3" id="KW-1185">Reference proteome</keyword>
<dbReference type="EMBL" id="JACEZU010000002">
    <property type="protein sequence ID" value="MBA5686163.1"/>
    <property type="molecule type" value="Genomic_DNA"/>
</dbReference>
<comment type="caution">
    <text evidence="2">The sequence shown here is derived from an EMBL/GenBank/DDBJ whole genome shotgun (WGS) entry which is preliminary data.</text>
</comment>
<dbReference type="PANTHER" id="PTHR36156">
    <property type="entry name" value="SLR2101 PROTEIN"/>
    <property type="match status" value="1"/>
</dbReference>
<gene>
    <name evidence="2" type="ORF">H3H39_03745</name>
</gene>
<dbReference type="InterPro" id="IPR013096">
    <property type="entry name" value="Cupin_2"/>
</dbReference>
<dbReference type="Pfam" id="PF07883">
    <property type="entry name" value="Cupin_2"/>
    <property type="match status" value="1"/>
</dbReference>
<dbReference type="AlphaFoldDB" id="A0A7W2IJ39"/>
<reference evidence="2 3" key="1">
    <citation type="submission" date="2020-07" db="EMBL/GenBank/DDBJ databases">
        <title>Novel species isolated from subtropical streams in China.</title>
        <authorList>
            <person name="Lu H."/>
        </authorList>
    </citation>
    <scope>NUCLEOTIDE SEQUENCE [LARGE SCALE GENOMIC DNA]</scope>
    <source>
        <strain evidence="2 3">LX47W</strain>
    </source>
</reference>
<dbReference type="RefSeq" id="WP_182151985.1">
    <property type="nucleotide sequence ID" value="NZ_JACEZU010000002.1"/>
</dbReference>
<dbReference type="InterPro" id="IPR014710">
    <property type="entry name" value="RmlC-like_jellyroll"/>
</dbReference>
<dbReference type="SUPFAM" id="SSF51182">
    <property type="entry name" value="RmlC-like cupins"/>
    <property type="match status" value="1"/>
</dbReference>
<evidence type="ECO:0000259" key="1">
    <source>
        <dbReference type="Pfam" id="PF07883"/>
    </source>
</evidence>
<evidence type="ECO:0000313" key="2">
    <source>
        <dbReference type="EMBL" id="MBA5686163.1"/>
    </source>
</evidence>
<sequence>MSEQRPSQAAAAAGFVARRVVTGHDKNGKSVVLSDGPPPLAFSTPALPGYVSYDMFRTFESPVSIAVQTAETTDGPRRQLPTQGGTVIRVSQVPPTHQTTSNMDASAASQAFKALGNSAGHTGSASAKDALMHRTETIDYVMVLSGELTLVLDEAEVVLRAGDVLVQCGTNHAWQNRSDAPATVMFVLISGAYQPELTEVLAGAAETHAS</sequence>
<dbReference type="CDD" id="cd02231">
    <property type="entry name" value="cupin_BLL6423-like"/>
    <property type="match status" value="1"/>
</dbReference>
<organism evidence="2 3">
    <name type="scientific">Rugamonas apoptosis</name>
    <dbReference type="NCBI Taxonomy" id="2758570"/>
    <lineage>
        <taxon>Bacteria</taxon>
        <taxon>Pseudomonadati</taxon>
        <taxon>Pseudomonadota</taxon>
        <taxon>Betaproteobacteria</taxon>
        <taxon>Burkholderiales</taxon>
        <taxon>Oxalobacteraceae</taxon>
        <taxon>Telluria group</taxon>
        <taxon>Rugamonas</taxon>
    </lineage>
</organism>
<protein>
    <submittedName>
        <fullName evidence="2">Cupin domain-containing protein</fullName>
    </submittedName>
</protein>